<keyword evidence="1" id="KW-0418">Kinase</keyword>
<dbReference type="InterPro" id="IPR036890">
    <property type="entry name" value="HATPase_C_sf"/>
</dbReference>
<feature type="domain" description="Histidine kinase/HSP90-like ATPase" evidence="3">
    <location>
        <begin position="51"/>
        <end position="162"/>
    </location>
</feature>
<evidence type="ECO:0000313" key="4">
    <source>
        <dbReference type="EMBL" id="GAA2433084.1"/>
    </source>
</evidence>
<comment type="caution">
    <text evidence="4">The sequence shown here is derived from an EMBL/GenBank/DDBJ whole genome shotgun (WGS) entry which is preliminary data.</text>
</comment>
<dbReference type="PANTHER" id="PTHR35526:SF3">
    <property type="entry name" value="ANTI-SIGMA-F FACTOR RSBW"/>
    <property type="match status" value="1"/>
</dbReference>
<proteinExistence type="predicted"/>
<keyword evidence="1" id="KW-0808">Transferase</keyword>
<dbReference type="EMBL" id="BAAARW010000020">
    <property type="protein sequence ID" value="GAA2433084.1"/>
    <property type="molecule type" value="Genomic_DNA"/>
</dbReference>
<gene>
    <name evidence="4" type="ORF">GCM10010191_53930</name>
</gene>
<dbReference type="Gene3D" id="3.30.565.10">
    <property type="entry name" value="Histidine kinase-like ATPase, C-terminal domain"/>
    <property type="match status" value="1"/>
</dbReference>
<dbReference type="RefSeq" id="WP_344592559.1">
    <property type="nucleotide sequence ID" value="NZ_BAAARW010000020.1"/>
</dbReference>
<organism evidence="4 5">
    <name type="scientific">Actinomadura vinacea</name>
    <dbReference type="NCBI Taxonomy" id="115336"/>
    <lineage>
        <taxon>Bacteria</taxon>
        <taxon>Bacillati</taxon>
        <taxon>Actinomycetota</taxon>
        <taxon>Actinomycetes</taxon>
        <taxon>Streptosporangiales</taxon>
        <taxon>Thermomonosporaceae</taxon>
        <taxon>Actinomadura</taxon>
    </lineage>
</organism>
<dbReference type="Proteomes" id="UP001501231">
    <property type="component" value="Unassembled WGS sequence"/>
</dbReference>
<accession>A0ABN3JN48</accession>
<keyword evidence="4" id="KW-0067">ATP-binding</keyword>
<dbReference type="InterPro" id="IPR050267">
    <property type="entry name" value="Anti-sigma-factor_SerPK"/>
</dbReference>
<reference evidence="4 5" key="1">
    <citation type="journal article" date="2019" name="Int. J. Syst. Evol. Microbiol.">
        <title>The Global Catalogue of Microorganisms (GCM) 10K type strain sequencing project: providing services to taxonomists for standard genome sequencing and annotation.</title>
        <authorList>
            <consortium name="The Broad Institute Genomics Platform"/>
            <consortium name="The Broad Institute Genome Sequencing Center for Infectious Disease"/>
            <person name="Wu L."/>
            <person name="Ma J."/>
        </authorList>
    </citation>
    <scope>NUCLEOTIDE SEQUENCE [LARGE SCALE GENOMIC DNA]</scope>
    <source>
        <strain evidence="4 5">JCM 3325</strain>
    </source>
</reference>
<dbReference type="Pfam" id="PF13581">
    <property type="entry name" value="HATPase_c_2"/>
    <property type="match status" value="1"/>
</dbReference>
<protein>
    <submittedName>
        <fullName evidence="4">ATP-binding protein</fullName>
    </submittedName>
</protein>
<dbReference type="InterPro" id="IPR003594">
    <property type="entry name" value="HATPase_dom"/>
</dbReference>
<keyword evidence="1" id="KW-0723">Serine/threonine-protein kinase</keyword>
<keyword evidence="5" id="KW-1185">Reference proteome</keyword>
<dbReference type="CDD" id="cd16936">
    <property type="entry name" value="HATPase_RsbW-like"/>
    <property type="match status" value="1"/>
</dbReference>
<keyword evidence="4" id="KW-0547">Nucleotide-binding</keyword>
<dbReference type="GO" id="GO:0005524">
    <property type="term" value="F:ATP binding"/>
    <property type="evidence" value="ECO:0007669"/>
    <property type="project" value="UniProtKB-KW"/>
</dbReference>
<evidence type="ECO:0000256" key="1">
    <source>
        <dbReference type="ARBA" id="ARBA00022527"/>
    </source>
</evidence>
<evidence type="ECO:0000256" key="2">
    <source>
        <dbReference type="SAM" id="MobiDB-lite"/>
    </source>
</evidence>
<evidence type="ECO:0000313" key="5">
    <source>
        <dbReference type="Proteomes" id="UP001501231"/>
    </source>
</evidence>
<sequence length="175" mass="18653">MSADPPTIERTDQTPAAAPTAPVTAPLTPTPTPTPAPAASKPRTLGELELPAVHASVPRARAFMRTLVIARAVHHVRDDAEILVSELVTNAVRHAATPASTLRLTALRAGHRLRIEVHDPSPFPPRVRRVDLLDETGRGWFLVAAIADRHGTEQTASGKSVWCELAAWPPPGPGP</sequence>
<evidence type="ECO:0000259" key="3">
    <source>
        <dbReference type="Pfam" id="PF13581"/>
    </source>
</evidence>
<feature type="region of interest" description="Disordered" evidence="2">
    <location>
        <begin position="1"/>
        <end position="42"/>
    </location>
</feature>
<dbReference type="SUPFAM" id="SSF55874">
    <property type="entry name" value="ATPase domain of HSP90 chaperone/DNA topoisomerase II/histidine kinase"/>
    <property type="match status" value="1"/>
</dbReference>
<name>A0ABN3JN48_9ACTN</name>
<dbReference type="PANTHER" id="PTHR35526">
    <property type="entry name" value="ANTI-SIGMA-F FACTOR RSBW-RELATED"/>
    <property type="match status" value="1"/>
</dbReference>
<feature type="compositionally biased region" description="Low complexity" evidence="2">
    <location>
        <begin position="14"/>
        <end position="27"/>
    </location>
</feature>